<comment type="caution">
    <text evidence="1">The sequence shown here is derived from an EMBL/GenBank/DDBJ whole genome shotgun (WGS) entry which is preliminary data.</text>
</comment>
<evidence type="ECO:0000313" key="2">
    <source>
        <dbReference type="Proteomes" id="UP000033966"/>
    </source>
</evidence>
<evidence type="ECO:0000313" key="1">
    <source>
        <dbReference type="EMBL" id="KKT91366.1"/>
    </source>
</evidence>
<dbReference type="EMBL" id="LCKF01000013">
    <property type="protein sequence ID" value="KKT91366.1"/>
    <property type="molecule type" value="Genomic_DNA"/>
</dbReference>
<sequence length="79" mass="9008">MDETEENSIKKINIWMNEHSQPSYEALVDLARSETPEAYEILRELALKYNISHDDSTPLLELAAKISNIIGKAPDESNY</sequence>
<reference evidence="1 2" key="1">
    <citation type="journal article" date="2015" name="Nature">
        <title>rRNA introns, odd ribosomes, and small enigmatic genomes across a large radiation of phyla.</title>
        <authorList>
            <person name="Brown C.T."/>
            <person name="Hug L.A."/>
            <person name="Thomas B.C."/>
            <person name="Sharon I."/>
            <person name="Castelle C.J."/>
            <person name="Singh A."/>
            <person name="Wilkins M.J."/>
            <person name="Williams K.H."/>
            <person name="Banfield J.F."/>
        </authorList>
    </citation>
    <scope>NUCLEOTIDE SEQUENCE [LARGE SCALE GENOMIC DNA]</scope>
</reference>
<protein>
    <submittedName>
        <fullName evidence="1">Uncharacterized protein</fullName>
    </submittedName>
</protein>
<name>A0A0G1L5V8_9BACT</name>
<proteinExistence type="predicted"/>
<gene>
    <name evidence="1" type="ORF">UW92_C0013G0015</name>
</gene>
<accession>A0A0G1L5V8</accession>
<dbReference type="AlphaFoldDB" id="A0A0G1L5V8"/>
<organism evidence="1 2">
    <name type="scientific">Candidatus Jorgensenbacteria bacterium GW2011_GWA2_45_13</name>
    <dbReference type="NCBI Taxonomy" id="1618662"/>
    <lineage>
        <taxon>Bacteria</taxon>
        <taxon>Candidatus Joergenseniibacteriota</taxon>
    </lineage>
</organism>
<dbReference type="Proteomes" id="UP000033966">
    <property type="component" value="Unassembled WGS sequence"/>
</dbReference>